<keyword evidence="10" id="KW-1185">Reference proteome</keyword>
<dbReference type="Pfam" id="PF03016">
    <property type="entry name" value="Exostosin_GT47"/>
    <property type="match status" value="1"/>
</dbReference>
<keyword evidence="3" id="KW-0328">Glycosyltransferase</keyword>
<gene>
    <name evidence="9" type="ORF">Gotri_015596</name>
</gene>
<name>A0A7J9E0P5_9ROSI</name>
<evidence type="ECO:0000256" key="2">
    <source>
        <dbReference type="ARBA" id="ARBA00010271"/>
    </source>
</evidence>
<accession>A0A7J9E0P5</accession>
<feature type="domain" description="Exostosin GT47" evidence="8">
    <location>
        <begin position="97"/>
        <end position="302"/>
    </location>
</feature>
<feature type="compositionally biased region" description="Polar residues" evidence="6">
    <location>
        <begin position="1"/>
        <end position="13"/>
    </location>
</feature>
<protein>
    <recommendedName>
        <fullName evidence="8">Exostosin GT47 domain-containing protein</fullName>
    </recommendedName>
</protein>
<comment type="subcellular location">
    <subcellularLocation>
        <location evidence="1">Golgi apparatus membrane</location>
        <topology evidence="1">Single-pass type II membrane protein</topology>
    </subcellularLocation>
</comment>
<keyword evidence="7" id="KW-1133">Transmembrane helix</keyword>
<evidence type="ECO:0000256" key="5">
    <source>
        <dbReference type="ARBA" id="ARBA00023034"/>
    </source>
</evidence>
<evidence type="ECO:0000259" key="8">
    <source>
        <dbReference type="Pfam" id="PF03016"/>
    </source>
</evidence>
<dbReference type="PANTHER" id="PTHR11062">
    <property type="entry name" value="EXOSTOSIN HEPARAN SULFATE GLYCOSYLTRANSFERASE -RELATED"/>
    <property type="match status" value="1"/>
</dbReference>
<keyword evidence="4" id="KW-0735">Signal-anchor</keyword>
<keyword evidence="3" id="KW-0808">Transferase</keyword>
<dbReference type="EMBL" id="JABEZW010000005">
    <property type="protein sequence ID" value="MBA0766566.1"/>
    <property type="molecule type" value="Genomic_DNA"/>
</dbReference>
<dbReference type="AlphaFoldDB" id="A0A7J9E0P5"/>
<dbReference type="GO" id="GO:0000139">
    <property type="term" value="C:Golgi membrane"/>
    <property type="evidence" value="ECO:0007669"/>
    <property type="project" value="UniProtKB-SubCell"/>
</dbReference>
<feature type="transmembrane region" description="Helical" evidence="7">
    <location>
        <begin position="40"/>
        <end position="59"/>
    </location>
</feature>
<organism evidence="9 10">
    <name type="scientific">Gossypium trilobum</name>
    <dbReference type="NCBI Taxonomy" id="34281"/>
    <lineage>
        <taxon>Eukaryota</taxon>
        <taxon>Viridiplantae</taxon>
        <taxon>Streptophyta</taxon>
        <taxon>Embryophyta</taxon>
        <taxon>Tracheophyta</taxon>
        <taxon>Spermatophyta</taxon>
        <taxon>Magnoliopsida</taxon>
        <taxon>eudicotyledons</taxon>
        <taxon>Gunneridae</taxon>
        <taxon>Pentapetalae</taxon>
        <taxon>rosids</taxon>
        <taxon>malvids</taxon>
        <taxon>Malvales</taxon>
        <taxon>Malvaceae</taxon>
        <taxon>Malvoideae</taxon>
        <taxon>Gossypium</taxon>
    </lineage>
</organism>
<dbReference type="Proteomes" id="UP000593568">
    <property type="component" value="Unassembled WGS sequence"/>
</dbReference>
<keyword evidence="5" id="KW-0333">Golgi apparatus</keyword>
<evidence type="ECO:0000256" key="6">
    <source>
        <dbReference type="SAM" id="MobiDB-lite"/>
    </source>
</evidence>
<evidence type="ECO:0000256" key="4">
    <source>
        <dbReference type="ARBA" id="ARBA00022968"/>
    </source>
</evidence>
<evidence type="ECO:0000256" key="1">
    <source>
        <dbReference type="ARBA" id="ARBA00004323"/>
    </source>
</evidence>
<proteinExistence type="inferred from homology"/>
<dbReference type="GO" id="GO:0016757">
    <property type="term" value="F:glycosyltransferase activity"/>
    <property type="evidence" value="ECO:0007669"/>
    <property type="project" value="UniProtKB-KW"/>
</dbReference>
<keyword evidence="7" id="KW-0472">Membrane</keyword>
<dbReference type="InterPro" id="IPR004263">
    <property type="entry name" value="Exostosin"/>
</dbReference>
<evidence type="ECO:0000313" key="9">
    <source>
        <dbReference type="EMBL" id="MBA0766566.1"/>
    </source>
</evidence>
<evidence type="ECO:0000313" key="10">
    <source>
        <dbReference type="Proteomes" id="UP000593568"/>
    </source>
</evidence>
<reference evidence="9 10" key="1">
    <citation type="journal article" date="2019" name="Genome Biol. Evol.">
        <title>Insights into the evolution of the New World diploid cottons (Gossypium, subgenus Houzingenia) based on genome sequencing.</title>
        <authorList>
            <person name="Grover C.E."/>
            <person name="Arick M.A. 2nd"/>
            <person name="Thrash A."/>
            <person name="Conover J.L."/>
            <person name="Sanders W.S."/>
            <person name="Peterson D.G."/>
            <person name="Frelichowski J.E."/>
            <person name="Scheffler J.A."/>
            <person name="Scheffler B.E."/>
            <person name="Wendel J.F."/>
        </authorList>
    </citation>
    <scope>NUCLEOTIDE SEQUENCE [LARGE SCALE GENOMIC DNA]</scope>
    <source>
        <strain evidence="9">8</strain>
        <tissue evidence="9">Leaf</tissue>
    </source>
</reference>
<feature type="region of interest" description="Disordered" evidence="6">
    <location>
        <begin position="1"/>
        <end position="25"/>
    </location>
</feature>
<evidence type="ECO:0000256" key="3">
    <source>
        <dbReference type="ARBA" id="ARBA00022676"/>
    </source>
</evidence>
<comment type="similarity">
    <text evidence="2">Belongs to the glycosyltransferase 47 family.</text>
</comment>
<dbReference type="PANTHER" id="PTHR11062:SF50">
    <property type="entry name" value="ARABINOSYLTRANSFERASE ARAD1-RELATED"/>
    <property type="match status" value="1"/>
</dbReference>
<comment type="caution">
    <text evidence="9">The sequence shown here is derived from an EMBL/GenBank/DDBJ whole genome shotgun (WGS) entry which is preliminary data.</text>
</comment>
<evidence type="ECO:0000256" key="7">
    <source>
        <dbReference type="SAM" id="Phobius"/>
    </source>
</evidence>
<keyword evidence="7" id="KW-0812">Transmembrane</keyword>
<dbReference type="InterPro" id="IPR040911">
    <property type="entry name" value="Exostosin_GT47"/>
</dbReference>
<sequence length="385" mass="43647">MKTRKPTTSAARGSSSSSPPSQTLPLFSNMPRKSSLFKHTLIATVFFLLAIYAFFSTFFHTPLPPSDSNSDSSSFLLDLGGVSSQENPIPFPERVKVFIDEEMQEQLAEWLTGQEYWKRNNGWDHVIIAGDPNALYRVVDRVKSAVLLVSDFGRLRPDQGSLVKDVVIPYSHRISTYTGDFGVKDRTTLLFFMGNRYRKEGGKIRDLLFQILENEEDVVIKHGTQSRENRRAASRGMHTSKFCLNPAGDTPSACRLFDSIVSLCVPVIVSDSIELPFEDIIDYKKFSVFVETTTALKPGYLVSLLRKVPEQKIIEYQKALKEVKRYYDYTHPNGTVNEIWRQVSQKLPLIKLMINRDKRLVKRELSEPNCSCLCSNQTGIIDSLG</sequence>